<dbReference type="RefSeq" id="XP_003135859.1">
    <property type="nucleotide sequence ID" value="XM_003135811.1"/>
</dbReference>
<dbReference type="AlphaFoldDB" id="A0A1S0UBU2"/>
<dbReference type="InParanoid" id="A0A1S0UBU2"/>
<dbReference type="EMBL" id="JH712113">
    <property type="protein sequence ID" value="EFO28213.1"/>
    <property type="molecule type" value="Genomic_DNA"/>
</dbReference>
<evidence type="ECO:0000313" key="2">
    <source>
        <dbReference type="EMBL" id="EFO28213.1"/>
    </source>
</evidence>
<proteinExistence type="predicted"/>
<gene>
    <name evidence="2" type="ORF">LOAG_00271</name>
</gene>
<protein>
    <submittedName>
        <fullName evidence="2">Uncharacterized protein</fullName>
    </submittedName>
</protein>
<reference evidence="2" key="1">
    <citation type="submission" date="2012-04" db="EMBL/GenBank/DDBJ databases">
        <title>The Genome Sequence of Loa loa.</title>
        <authorList>
            <consortium name="The Broad Institute Genome Sequencing Platform"/>
            <consortium name="Broad Institute Genome Sequencing Center for Infectious Disease"/>
            <person name="Nutman T.B."/>
            <person name="Fink D.L."/>
            <person name="Russ C."/>
            <person name="Young S."/>
            <person name="Zeng Q."/>
            <person name="Gargeya S."/>
            <person name="Alvarado L."/>
            <person name="Berlin A."/>
            <person name="Chapman S.B."/>
            <person name="Chen Z."/>
            <person name="Freedman E."/>
            <person name="Gellesch M."/>
            <person name="Goldberg J."/>
            <person name="Griggs A."/>
            <person name="Gujja S."/>
            <person name="Heilman E.R."/>
            <person name="Heiman D."/>
            <person name="Howarth C."/>
            <person name="Mehta T."/>
            <person name="Neiman D."/>
            <person name="Pearson M."/>
            <person name="Roberts A."/>
            <person name="Saif S."/>
            <person name="Shea T."/>
            <person name="Shenoy N."/>
            <person name="Sisk P."/>
            <person name="Stolte C."/>
            <person name="Sykes S."/>
            <person name="White J."/>
            <person name="Yandava C."/>
            <person name="Haas B."/>
            <person name="Henn M.R."/>
            <person name="Nusbaum C."/>
            <person name="Birren B."/>
        </authorList>
    </citation>
    <scope>NUCLEOTIDE SEQUENCE [LARGE SCALE GENOMIC DNA]</scope>
</reference>
<dbReference type="KEGG" id="loa:LOAG_00271"/>
<name>A0A1S0UBU2_LOALO</name>
<accession>A0A1S0UBU2</accession>
<dbReference type="CTD" id="9937638"/>
<feature type="region of interest" description="Disordered" evidence="1">
    <location>
        <begin position="1"/>
        <end position="23"/>
    </location>
</feature>
<evidence type="ECO:0000256" key="1">
    <source>
        <dbReference type="SAM" id="MobiDB-lite"/>
    </source>
</evidence>
<dbReference type="GeneID" id="9937638"/>
<organism evidence="2">
    <name type="scientific">Loa loa</name>
    <name type="common">Eye worm</name>
    <name type="synonym">Filaria loa</name>
    <dbReference type="NCBI Taxonomy" id="7209"/>
    <lineage>
        <taxon>Eukaryota</taxon>
        <taxon>Metazoa</taxon>
        <taxon>Ecdysozoa</taxon>
        <taxon>Nematoda</taxon>
        <taxon>Chromadorea</taxon>
        <taxon>Rhabditida</taxon>
        <taxon>Spirurina</taxon>
        <taxon>Spiruromorpha</taxon>
        <taxon>Filarioidea</taxon>
        <taxon>Onchocercidae</taxon>
        <taxon>Loa</taxon>
    </lineage>
</organism>
<sequence>MDFKKEKCSIERRKNASEDDDKKAPRFVIASSDRIQSTVPKEESPAVSCLITQVTTILANWTSRVVDCFSRLLRVKLFYLVGDSRINYSCGENYFHIVLNHFSPDD</sequence>